<accession>A0ABV2WQ87</accession>
<evidence type="ECO:0000313" key="2">
    <source>
        <dbReference type="Proteomes" id="UP001550628"/>
    </source>
</evidence>
<reference evidence="1 2" key="1">
    <citation type="submission" date="2024-06" db="EMBL/GenBank/DDBJ databases">
        <title>The Natural Products Discovery Center: Release of the First 8490 Sequenced Strains for Exploring Actinobacteria Biosynthetic Diversity.</title>
        <authorList>
            <person name="Kalkreuter E."/>
            <person name="Kautsar S.A."/>
            <person name="Yang D."/>
            <person name="Bader C.D."/>
            <person name="Teijaro C.N."/>
            <person name="Fluegel L."/>
            <person name="Davis C.M."/>
            <person name="Simpson J.R."/>
            <person name="Lauterbach L."/>
            <person name="Steele A.D."/>
            <person name="Gui C."/>
            <person name="Meng S."/>
            <person name="Li G."/>
            <person name="Viehrig K."/>
            <person name="Ye F."/>
            <person name="Su P."/>
            <person name="Kiefer A.F."/>
            <person name="Nichols A."/>
            <person name="Cepeda A.J."/>
            <person name="Yan W."/>
            <person name="Fan B."/>
            <person name="Jiang Y."/>
            <person name="Adhikari A."/>
            <person name="Zheng C.-J."/>
            <person name="Schuster L."/>
            <person name="Cowan T.M."/>
            <person name="Smanski M.J."/>
            <person name="Chevrette M.G."/>
            <person name="De Carvalho L.P.S."/>
            <person name="Shen B."/>
        </authorList>
    </citation>
    <scope>NUCLEOTIDE SEQUENCE [LARGE SCALE GENOMIC DNA]</scope>
    <source>
        <strain evidence="1 2">NPDC019708</strain>
    </source>
</reference>
<dbReference type="EMBL" id="JBEYBF010000008">
    <property type="protein sequence ID" value="MEU1953053.1"/>
    <property type="molecule type" value="Genomic_DNA"/>
</dbReference>
<dbReference type="Pfam" id="PF12079">
    <property type="entry name" value="DUF3558"/>
    <property type="match status" value="1"/>
</dbReference>
<proteinExistence type="predicted"/>
<comment type="caution">
    <text evidence="1">The sequence shown here is derived from an EMBL/GenBank/DDBJ whole genome shotgun (WGS) entry which is preliminary data.</text>
</comment>
<organism evidence="1 2">
    <name type="scientific">Nocardia rhamnosiphila</name>
    <dbReference type="NCBI Taxonomy" id="426716"/>
    <lineage>
        <taxon>Bacteria</taxon>
        <taxon>Bacillati</taxon>
        <taxon>Actinomycetota</taxon>
        <taxon>Actinomycetes</taxon>
        <taxon>Mycobacteriales</taxon>
        <taxon>Nocardiaceae</taxon>
        <taxon>Nocardia</taxon>
    </lineage>
</organism>
<dbReference type="InterPro" id="IPR024520">
    <property type="entry name" value="DUF3558"/>
</dbReference>
<sequence length="174" mass="17231">MCTPLRALRPGVSSPILLGGPAVALAILTAGCGGAAEPADPAAIWDPCGLPAGLLTDSGFAPGSIRRDVATEPGWAGCGWSSERAALRVLFSADGSPDEVAGDGDTRTEVTLANRTGRLLHTGAADTATTCTVALPTAGGGVVRVRVDSAPAAAENACTRAERAASTLAPAFPV</sequence>
<dbReference type="Proteomes" id="UP001550628">
    <property type="component" value="Unassembled WGS sequence"/>
</dbReference>
<keyword evidence="2" id="KW-1185">Reference proteome</keyword>
<dbReference type="PROSITE" id="PS51257">
    <property type="entry name" value="PROKAR_LIPOPROTEIN"/>
    <property type="match status" value="1"/>
</dbReference>
<evidence type="ECO:0000313" key="1">
    <source>
        <dbReference type="EMBL" id="MEU1953053.1"/>
    </source>
</evidence>
<name>A0ABV2WQ87_9NOCA</name>
<gene>
    <name evidence="1" type="ORF">ABZ510_14410</name>
</gene>
<dbReference type="RefSeq" id="WP_356953990.1">
    <property type="nucleotide sequence ID" value="NZ_JBEYBD010000001.1"/>
</dbReference>
<protein>
    <submittedName>
        <fullName evidence="1">DUF3558 family protein</fullName>
    </submittedName>
</protein>